<dbReference type="SUPFAM" id="SSF103647">
    <property type="entry name" value="TSP type-3 repeat"/>
    <property type="match status" value="1"/>
</dbReference>
<evidence type="ECO:0000256" key="3">
    <source>
        <dbReference type="ARBA" id="ARBA00022801"/>
    </source>
</evidence>
<feature type="compositionally biased region" description="Polar residues" evidence="5">
    <location>
        <begin position="142"/>
        <end position="164"/>
    </location>
</feature>
<dbReference type="InterPro" id="IPR038765">
    <property type="entry name" value="Papain-like_cys_pep_sf"/>
</dbReference>
<keyword evidence="2" id="KW-0645">Protease</keyword>
<dbReference type="InterPro" id="IPR051794">
    <property type="entry name" value="PG_Endopeptidase_C40"/>
</dbReference>
<dbReference type="PROSITE" id="PS51935">
    <property type="entry name" value="NLPC_P60"/>
    <property type="match status" value="1"/>
</dbReference>
<dbReference type="SUPFAM" id="SSF54001">
    <property type="entry name" value="Cysteine proteinases"/>
    <property type="match status" value="1"/>
</dbReference>
<evidence type="ECO:0000256" key="4">
    <source>
        <dbReference type="ARBA" id="ARBA00022807"/>
    </source>
</evidence>
<feature type="region of interest" description="Disordered" evidence="5">
    <location>
        <begin position="312"/>
        <end position="336"/>
    </location>
</feature>
<comment type="similarity">
    <text evidence="1">Belongs to the peptidase C40 family.</text>
</comment>
<evidence type="ECO:0000256" key="2">
    <source>
        <dbReference type="ARBA" id="ARBA00022670"/>
    </source>
</evidence>
<proteinExistence type="inferred from homology"/>
<keyword evidence="4" id="KW-0788">Thiol protease</keyword>
<dbReference type="Gene3D" id="3.90.1720.10">
    <property type="entry name" value="endopeptidase domain like (from Nostoc punctiforme)"/>
    <property type="match status" value="1"/>
</dbReference>
<feature type="region of interest" description="Disordered" evidence="5">
    <location>
        <begin position="393"/>
        <end position="423"/>
    </location>
</feature>
<keyword evidence="8" id="KW-1185">Reference proteome</keyword>
<dbReference type="Gene3D" id="4.10.1080.10">
    <property type="entry name" value="TSP type-3 repeat"/>
    <property type="match status" value="1"/>
</dbReference>
<dbReference type="Gene3D" id="1.10.530.10">
    <property type="match status" value="1"/>
</dbReference>
<dbReference type="EMBL" id="JBHSPR010000007">
    <property type="protein sequence ID" value="MFC6016070.1"/>
    <property type="molecule type" value="Genomic_DNA"/>
</dbReference>
<feature type="region of interest" description="Disordered" evidence="5">
    <location>
        <begin position="136"/>
        <end position="165"/>
    </location>
</feature>
<protein>
    <submittedName>
        <fullName evidence="7">NlpC/P60 family protein</fullName>
    </submittedName>
</protein>
<dbReference type="PANTHER" id="PTHR47359">
    <property type="entry name" value="PEPTIDOGLYCAN DL-ENDOPEPTIDASE CWLO"/>
    <property type="match status" value="1"/>
</dbReference>
<evidence type="ECO:0000259" key="6">
    <source>
        <dbReference type="PROSITE" id="PS51935"/>
    </source>
</evidence>
<feature type="compositionally biased region" description="Low complexity" evidence="5">
    <location>
        <begin position="320"/>
        <end position="329"/>
    </location>
</feature>
<dbReference type="SUPFAM" id="SSF53955">
    <property type="entry name" value="Lysozyme-like"/>
    <property type="match status" value="1"/>
</dbReference>
<keyword evidence="3" id="KW-0378">Hydrolase</keyword>
<evidence type="ECO:0000256" key="5">
    <source>
        <dbReference type="SAM" id="MobiDB-lite"/>
    </source>
</evidence>
<evidence type="ECO:0000313" key="7">
    <source>
        <dbReference type="EMBL" id="MFC6016070.1"/>
    </source>
</evidence>
<dbReference type="InterPro" id="IPR000064">
    <property type="entry name" value="NLP_P60_dom"/>
</dbReference>
<dbReference type="PANTHER" id="PTHR47359:SF3">
    <property type="entry name" value="NLP_P60 DOMAIN-CONTAINING PROTEIN-RELATED"/>
    <property type="match status" value="1"/>
</dbReference>
<sequence>MPRYSAEQIYSFARRAGFSPDESATMTAVALAESGGNSRAHNPYGEDSRGLWQINARAHPGLAKRYDLYDPLQNARAAYEVSRHGNDVSPWTVTHGGTGARYLRYRDEAERAAVAYGDGTGLGMWTGTRGYKHRVAAEPSTDDGSGSSPATLAAEPSTSASSAGNPALDRFLEVARDQVGDQYVFGAEAKLKDADPDTFDCSELTQWAAHQAGVTIPDGATAQYLHLKQRGLLIPVEQAKNTPGALLFHFNREPRAGDGRTPGAHVAISLGNGKTVEARNPNKDVGEFDAGNRFTYAALVPGISDGTAAKVPEPEPAPAAAPAIVEPPELGGADTDQDALTDALERRMGLDPMRADTDGDNLSDSYEMVTAKTDPRQGDTDGDRLNDAFELARGLDPTSPDSNSDGHLDGSFAADQLDSDRDGLDDELERALGLNPALADSDADGFGDALEYQSHANALDARVTPLTTPGPLDQDGGPASTLGRDDATTGPLGPTTPLG</sequence>
<feature type="region of interest" description="Disordered" evidence="5">
    <location>
        <begin position="461"/>
        <end position="499"/>
    </location>
</feature>
<reference evidence="8" key="1">
    <citation type="journal article" date="2019" name="Int. J. Syst. Evol. Microbiol.">
        <title>The Global Catalogue of Microorganisms (GCM) 10K type strain sequencing project: providing services to taxonomists for standard genome sequencing and annotation.</title>
        <authorList>
            <consortium name="The Broad Institute Genomics Platform"/>
            <consortium name="The Broad Institute Genome Sequencing Center for Infectious Disease"/>
            <person name="Wu L."/>
            <person name="Ma J."/>
        </authorList>
    </citation>
    <scope>NUCLEOTIDE SEQUENCE [LARGE SCALE GENOMIC DNA]</scope>
    <source>
        <strain evidence="8">ZS-35-S2</strain>
    </source>
</reference>
<gene>
    <name evidence="7" type="ORF">ACFP2T_07675</name>
</gene>
<evidence type="ECO:0000313" key="8">
    <source>
        <dbReference type="Proteomes" id="UP001596203"/>
    </source>
</evidence>
<feature type="domain" description="NlpC/P60" evidence="6">
    <location>
        <begin position="165"/>
        <end position="307"/>
    </location>
</feature>
<dbReference type="Proteomes" id="UP001596203">
    <property type="component" value="Unassembled WGS sequence"/>
</dbReference>
<name>A0ABW1K3M0_9ACTN</name>
<dbReference type="InterPro" id="IPR023346">
    <property type="entry name" value="Lysozyme-like_dom_sf"/>
</dbReference>
<dbReference type="RefSeq" id="WP_377419099.1">
    <property type="nucleotide sequence ID" value="NZ_JBHSPR010000007.1"/>
</dbReference>
<dbReference type="Pfam" id="PF00877">
    <property type="entry name" value="NLPC_P60"/>
    <property type="match status" value="1"/>
</dbReference>
<comment type="caution">
    <text evidence="7">The sequence shown here is derived from an EMBL/GenBank/DDBJ whole genome shotgun (WGS) entry which is preliminary data.</text>
</comment>
<feature type="compositionally biased region" description="Low complexity" evidence="5">
    <location>
        <begin position="488"/>
        <end position="499"/>
    </location>
</feature>
<dbReference type="Pfam" id="PF18896">
    <property type="entry name" value="SLT_3"/>
    <property type="match status" value="1"/>
</dbReference>
<evidence type="ECO:0000256" key="1">
    <source>
        <dbReference type="ARBA" id="ARBA00007074"/>
    </source>
</evidence>
<dbReference type="InterPro" id="IPR043992">
    <property type="entry name" value="SLT_3"/>
</dbReference>
<accession>A0ABW1K3M0</accession>
<organism evidence="7 8">
    <name type="scientific">Plantactinospora solaniradicis</name>
    <dbReference type="NCBI Taxonomy" id="1723736"/>
    <lineage>
        <taxon>Bacteria</taxon>
        <taxon>Bacillati</taxon>
        <taxon>Actinomycetota</taxon>
        <taxon>Actinomycetes</taxon>
        <taxon>Micromonosporales</taxon>
        <taxon>Micromonosporaceae</taxon>
        <taxon>Plantactinospora</taxon>
    </lineage>
</organism>
<dbReference type="InterPro" id="IPR028974">
    <property type="entry name" value="TSP_type-3_rpt"/>
</dbReference>